<gene>
    <name evidence="6" type="ORF">SAMN04488123_10590</name>
</gene>
<dbReference type="GO" id="GO:0043115">
    <property type="term" value="F:precorrin-2 dehydrogenase activity"/>
    <property type="evidence" value="ECO:0007669"/>
    <property type="project" value="UniProtKB-EC"/>
</dbReference>
<reference evidence="6 7" key="1">
    <citation type="submission" date="2016-10" db="EMBL/GenBank/DDBJ databases">
        <authorList>
            <person name="de Groot N.N."/>
        </authorList>
    </citation>
    <scope>NUCLEOTIDE SEQUENCE [LARGE SCALE GENOMIC DNA]</scope>
    <source>
        <strain evidence="6 7">DSM 21771</strain>
    </source>
</reference>
<dbReference type="RefSeq" id="WP_090397649.1">
    <property type="nucleotide sequence ID" value="NZ_FNEN01000005.1"/>
</dbReference>
<evidence type="ECO:0000256" key="1">
    <source>
        <dbReference type="ARBA" id="ARBA00005010"/>
    </source>
</evidence>
<evidence type="ECO:0000313" key="7">
    <source>
        <dbReference type="Proteomes" id="UP000198853"/>
    </source>
</evidence>
<dbReference type="OrthoDB" id="9773765at2"/>
<dbReference type="InterPro" id="IPR028161">
    <property type="entry name" value="Met8-like"/>
</dbReference>
<keyword evidence="7" id="KW-1185">Reference proteome</keyword>
<keyword evidence="4" id="KW-0520">NAD</keyword>
<keyword evidence="3" id="KW-0560">Oxidoreductase</keyword>
<keyword evidence="5" id="KW-0627">Porphyrin biosynthesis</keyword>
<evidence type="ECO:0000256" key="5">
    <source>
        <dbReference type="ARBA" id="ARBA00023244"/>
    </source>
</evidence>
<evidence type="ECO:0000256" key="2">
    <source>
        <dbReference type="ARBA" id="ARBA00012400"/>
    </source>
</evidence>
<proteinExistence type="predicted"/>
<dbReference type="Pfam" id="PF13241">
    <property type="entry name" value="NAD_binding_7"/>
    <property type="match status" value="1"/>
</dbReference>
<evidence type="ECO:0000256" key="3">
    <source>
        <dbReference type="ARBA" id="ARBA00023002"/>
    </source>
</evidence>
<dbReference type="PANTHER" id="PTHR35330">
    <property type="entry name" value="SIROHEME BIOSYNTHESIS PROTEIN MET8"/>
    <property type="match status" value="1"/>
</dbReference>
<dbReference type="GO" id="GO:0004325">
    <property type="term" value="F:ferrochelatase activity"/>
    <property type="evidence" value="ECO:0007669"/>
    <property type="project" value="InterPro"/>
</dbReference>
<dbReference type="Gene3D" id="3.40.50.720">
    <property type="entry name" value="NAD(P)-binding Rossmann-like Domain"/>
    <property type="match status" value="1"/>
</dbReference>
<comment type="pathway">
    <text evidence="1">Porphyrin-containing compound metabolism; siroheme biosynthesis; sirohydrochlorin from precorrin-2: step 1/1.</text>
</comment>
<accession>A0A1G8MXL4</accession>
<dbReference type="EC" id="1.3.1.76" evidence="2"/>
<dbReference type="GO" id="GO:0019354">
    <property type="term" value="P:siroheme biosynthetic process"/>
    <property type="evidence" value="ECO:0007669"/>
    <property type="project" value="UniProtKB-UniPathway"/>
</dbReference>
<dbReference type="InterPro" id="IPR036291">
    <property type="entry name" value="NAD(P)-bd_dom_sf"/>
</dbReference>
<name>A0A1G8MXL4_9BACI</name>
<dbReference type="Proteomes" id="UP000198853">
    <property type="component" value="Unassembled WGS sequence"/>
</dbReference>
<dbReference type="EMBL" id="FNEN01000005">
    <property type="protein sequence ID" value="SDI72702.1"/>
    <property type="molecule type" value="Genomic_DNA"/>
</dbReference>
<sequence>MSALPFMIEMSEMSCAVVGGGDVACRRVKLLLEAEAAEVAVIAPTLNEELLGLERAGRFRWDCRSAVASEVFLSDKLFLCTNQPELHEAIKKNKAPRQLVYFADDAGEGNFWEIKSLY</sequence>
<protein>
    <recommendedName>
        <fullName evidence="2">precorrin-2 dehydrogenase</fullName>
        <ecNumber evidence="2">1.3.1.76</ecNumber>
    </recommendedName>
</protein>
<dbReference type="PANTHER" id="PTHR35330:SF1">
    <property type="entry name" value="SIROHEME BIOSYNTHESIS PROTEIN MET8"/>
    <property type="match status" value="1"/>
</dbReference>
<organism evidence="6 7">
    <name type="scientific">Natribacillus halophilus</name>
    <dbReference type="NCBI Taxonomy" id="549003"/>
    <lineage>
        <taxon>Bacteria</taxon>
        <taxon>Bacillati</taxon>
        <taxon>Bacillota</taxon>
        <taxon>Bacilli</taxon>
        <taxon>Bacillales</taxon>
        <taxon>Bacillaceae</taxon>
        <taxon>Natribacillus</taxon>
    </lineage>
</organism>
<dbReference type="SUPFAM" id="SSF51735">
    <property type="entry name" value="NAD(P)-binding Rossmann-fold domains"/>
    <property type="match status" value="1"/>
</dbReference>
<evidence type="ECO:0000256" key="4">
    <source>
        <dbReference type="ARBA" id="ARBA00023027"/>
    </source>
</evidence>
<evidence type="ECO:0000313" key="6">
    <source>
        <dbReference type="EMBL" id="SDI72702.1"/>
    </source>
</evidence>
<dbReference type="UniPathway" id="UPA00262">
    <property type="reaction ID" value="UER00222"/>
</dbReference>
<dbReference type="AlphaFoldDB" id="A0A1G8MXL4"/>